<dbReference type="Pfam" id="PF02958">
    <property type="entry name" value="EcKL"/>
    <property type="match status" value="1"/>
</dbReference>
<keyword evidence="4" id="KW-1185">Reference proteome</keyword>
<keyword evidence="3" id="KW-0808">Transferase</keyword>
<gene>
    <name evidence="3" type="ORF">KUF71_005518</name>
</gene>
<dbReference type="Gene3D" id="3.90.1200.10">
    <property type="match status" value="1"/>
</dbReference>
<comment type="caution">
    <text evidence="3">The sequence shown here is derived from an EMBL/GenBank/DDBJ whole genome shotgun (WGS) entry which is preliminary data.</text>
</comment>
<evidence type="ECO:0000313" key="3">
    <source>
        <dbReference type="EMBL" id="KAK3914830.1"/>
    </source>
</evidence>
<keyword evidence="3" id="KW-0418">Kinase</keyword>
<dbReference type="SUPFAM" id="SSF56112">
    <property type="entry name" value="Protein kinase-like (PK-like)"/>
    <property type="match status" value="1"/>
</dbReference>
<evidence type="ECO:0000313" key="4">
    <source>
        <dbReference type="Proteomes" id="UP001219518"/>
    </source>
</evidence>
<dbReference type="PANTHER" id="PTHR11012">
    <property type="entry name" value="PROTEIN KINASE-LIKE DOMAIN-CONTAINING"/>
    <property type="match status" value="1"/>
</dbReference>
<dbReference type="AlphaFoldDB" id="A0AAE1H4P5"/>
<feature type="domain" description="CHK kinase-like" evidence="2">
    <location>
        <begin position="169"/>
        <end position="366"/>
    </location>
</feature>
<dbReference type="EMBL" id="JAHWGI010000394">
    <property type="protein sequence ID" value="KAK3914830.1"/>
    <property type="molecule type" value="Genomic_DNA"/>
</dbReference>
<sequence>MALPYVGEGAVFDVAWSSGSMKSTPPGADPPATAAAAASPAPTSAVPPWLTPQLLTAAFRDEDEACGQVTTIRVRPATGPNENYLSELFRVHAHLGKGEVRRLIVKAVPAGEAQLAMVEACGVFARETRMLKETLPHLERQLAAGLSHRPAEHLQLGPRVIATCSNDALLMEDLAVRGYSNVSRREGLDLPHSLLCVRLLARLHAASVVVHGRGGRWARDLEAYGGGWSGPGMRPVFERVYTTSLQTLATAARAWPRLGEQVAVRLERGVDALPQRALEAASLRDGDFAVLCHGDAWSNNIMFAYDEDTAQVRSALLVDFQLVTWASPAVDLHYFLALGAAPRVRQQHAARLVRAYHAELVASLGALGWLGAVPALAALQRDLRARQHWALFSSCLIPIRYVEASAVDMDAECMMTRDHPVRLRVLNDPACRAATEDALLEFVEKGLFD</sequence>
<name>A0AAE1H4P5_9NEOP</name>
<reference evidence="3" key="2">
    <citation type="journal article" date="2023" name="BMC Genomics">
        <title>Pest status, molecular evolution, and epigenetic factors derived from the genome assembly of Frankliniella fusca, a thysanopteran phytovirus vector.</title>
        <authorList>
            <person name="Catto M.A."/>
            <person name="Labadie P.E."/>
            <person name="Jacobson A.L."/>
            <person name="Kennedy G.G."/>
            <person name="Srinivasan R."/>
            <person name="Hunt B.G."/>
        </authorList>
    </citation>
    <scope>NUCLEOTIDE SEQUENCE</scope>
    <source>
        <strain evidence="3">PL_HMW_Pooled</strain>
    </source>
</reference>
<evidence type="ECO:0000259" key="2">
    <source>
        <dbReference type="SMART" id="SM00587"/>
    </source>
</evidence>
<organism evidence="3 4">
    <name type="scientific">Frankliniella fusca</name>
    <dbReference type="NCBI Taxonomy" id="407009"/>
    <lineage>
        <taxon>Eukaryota</taxon>
        <taxon>Metazoa</taxon>
        <taxon>Ecdysozoa</taxon>
        <taxon>Arthropoda</taxon>
        <taxon>Hexapoda</taxon>
        <taxon>Insecta</taxon>
        <taxon>Pterygota</taxon>
        <taxon>Neoptera</taxon>
        <taxon>Paraneoptera</taxon>
        <taxon>Thysanoptera</taxon>
        <taxon>Terebrantia</taxon>
        <taxon>Thripoidea</taxon>
        <taxon>Thripidae</taxon>
        <taxon>Frankliniella</taxon>
    </lineage>
</organism>
<proteinExistence type="predicted"/>
<dbReference type="InterPro" id="IPR004119">
    <property type="entry name" value="EcKL"/>
</dbReference>
<protein>
    <submittedName>
        <fullName evidence="3">4-hydroxytryptamine kinase</fullName>
    </submittedName>
</protein>
<dbReference type="SMART" id="SM00587">
    <property type="entry name" value="CHK"/>
    <property type="match status" value="1"/>
</dbReference>
<reference evidence="3" key="1">
    <citation type="submission" date="2021-07" db="EMBL/GenBank/DDBJ databases">
        <authorList>
            <person name="Catto M.A."/>
            <person name="Jacobson A."/>
            <person name="Kennedy G."/>
            <person name="Labadie P."/>
            <person name="Hunt B.G."/>
            <person name="Srinivasan R."/>
        </authorList>
    </citation>
    <scope>NUCLEOTIDE SEQUENCE</scope>
    <source>
        <strain evidence="3">PL_HMW_Pooled</strain>
        <tissue evidence="3">Head</tissue>
    </source>
</reference>
<dbReference type="Proteomes" id="UP001219518">
    <property type="component" value="Unassembled WGS sequence"/>
</dbReference>
<feature type="compositionally biased region" description="Low complexity" evidence="1">
    <location>
        <begin position="23"/>
        <end position="44"/>
    </location>
</feature>
<dbReference type="PANTHER" id="PTHR11012:SF56">
    <property type="entry name" value="CHK KINASE-LIKE DOMAIN-CONTAINING PROTEIN-RELATED"/>
    <property type="match status" value="1"/>
</dbReference>
<dbReference type="GO" id="GO:0016301">
    <property type="term" value="F:kinase activity"/>
    <property type="evidence" value="ECO:0007669"/>
    <property type="project" value="UniProtKB-KW"/>
</dbReference>
<evidence type="ECO:0000256" key="1">
    <source>
        <dbReference type="SAM" id="MobiDB-lite"/>
    </source>
</evidence>
<dbReference type="InterPro" id="IPR011009">
    <property type="entry name" value="Kinase-like_dom_sf"/>
</dbReference>
<dbReference type="InterPro" id="IPR015897">
    <property type="entry name" value="CHK_kinase-like"/>
</dbReference>
<feature type="region of interest" description="Disordered" evidence="1">
    <location>
        <begin position="20"/>
        <end position="44"/>
    </location>
</feature>
<accession>A0AAE1H4P5</accession>